<dbReference type="EMBL" id="WTXG01000004">
    <property type="protein sequence ID" value="KAI0306133.1"/>
    <property type="molecule type" value="Genomic_DNA"/>
</dbReference>
<protein>
    <submittedName>
        <fullName evidence="1">Uncharacterized protein</fullName>
    </submittedName>
</protein>
<evidence type="ECO:0000313" key="1">
    <source>
        <dbReference type="EMBL" id="KAI0306133.1"/>
    </source>
</evidence>
<comment type="caution">
    <text evidence="1">The sequence shown here is derived from an EMBL/GenBank/DDBJ whole genome shotgun (WGS) entry which is preliminary data.</text>
</comment>
<name>A0AAD4QNS0_9AGAM</name>
<proteinExistence type="predicted"/>
<accession>A0AAD4QNS0</accession>
<reference evidence="1" key="1">
    <citation type="journal article" date="2022" name="New Phytol.">
        <title>Evolutionary transition to the ectomycorrhizal habit in the genomes of a hyperdiverse lineage of mushroom-forming fungi.</title>
        <authorList>
            <person name="Looney B."/>
            <person name="Miyauchi S."/>
            <person name="Morin E."/>
            <person name="Drula E."/>
            <person name="Courty P.E."/>
            <person name="Kohler A."/>
            <person name="Kuo A."/>
            <person name="LaButti K."/>
            <person name="Pangilinan J."/>
            <person name="Lipzen A."/>
            <person name="Riley R."/>
            <person name="Andreopoulos W."/>
            <person name="He G."/>
            <person name="Johnson J."/>
            <person name="Nolan M."/>
            <person name="Tritt A."/>
            <person name="Barry K.W."/>
            <person name="Grigoriev I.V."/>
            <person name="Nagy L.G."/>
            <person name="Hibbett D."/>
            <person name="Henrissat B."/>
            <person name="Matheny P.B."/>
            <person name="Labbe J."/>
            <person name="Martin F.M."/>
        </authorList>
    </citation>
    <scope>NUCLEOTIDE SEQUENCE</scope>
    <source>
        <strain evidence="1">BPL690</strain>
    </source>
</reference>
<keyword evidence="2" id="KW-1185">Reference proteome</keyword>
<sequence>MMLMMFLYYYTHPYPRCLYVCIQANVVTLPNLNGQRTTCLHLSHSPPACSCYDVCRFSQPGSCECRYRPLSLSSLRN</sequence>
<evidence type="ECO:0000313" key="2">
    <source>
        <dbReference type="Proteomes" id="UP001203297"/>
    </source>
</evidence>
<dbReference type="AlphaFoldDB" id="A0AAD4QNS0"/>
<dbReference type="Proteomes" id="UP001203297">
    <property type="component" value="Unassembled WGS sequence"/>
</dbReference>
<gene>
    <name evidence="1" type="ORF">B0F90DRAFT_1696273</name>
</gene>
<organism evidence="1 2">
    <name type="scientific">Multifurca ochricompacta</name>
    <dbReference type="NCBI Taxonomy" id="376703"/>
    <lineage>
        <taxon>Eukaryota</taxon>
        <taxon>Fungi</taxon>
        <taxon>Dikarya</taxon>
        <taxon>Basidiomycota</taxon>
        <taxon>Agaricomycotina</taxon>
        <taxon>Agaricomycetes</taxon>
        <taxon>Russulales</taxon>
        <taxon>Russulaceae</taxon>
        <taxon>Multifurca</taxon>
    </lineage>
</organism>